<sequence length="250" mass="28191">MEVMKKNIVLFFVILFLFHSYQVIHAQEMKSFTKLSEMKHAMDQSNIDVKNWSLYTKGSIGFVNDVNGYRQKAALLRNAAEGFKWSGLNTNEHFKITGVRISASGHIKERLTLVAYPQKGKLATYLVYAAKGKGWNKVQVQQFARMYQDRVATYFEGKSSTFSCISGIHNGTMDFGLYKQALGLMTTFSAVPVEQLKEETFVSISAYTEHWDEKINTAHKAMNLQIAIRNQGMGGQTAVTIGTPIITSEY</sequence>
<reference evidence="1 2" key="1">
    <citation type="journal article" date="2014" name="Antonie Van Leeuwenhoek">
        <title>Fictibacillus enclensis sp. nov., isolated from marine sediment.</title>
        <authorList>
            <person name="Dastager S.G."/>
            <person name="Mawlankar R."/>
            <person name="Srinivasan K."/>
            <person name="Tang S.K."/>
            <person name="Lee J.C."/>
            <person name="Ramana V.V."/>
            <person name="Shouche Y.S."/>
        </authorList>
    </citation>
    <scope>NUCLEOTIDE SEQUENCE [LARGE SCALE GENOMIC DNA]</scope>
    <source>
        <strain evidence="1 2">NIO-1003</strain>
    </source>
</reference>
<keyword evidence="2" id="KW-1185">Reference proteome</keyword>
<comment type="caution">
    <text evidence="1">The sequence shown here is derived from an EMBL/GenBank/DDBJ whole genome shotgun (WGS) entry which is preliminary data.</text>
</comment>
<dbReference type="Gene3D" id="3.30.2030.10">
    <property type="entry name" value="YwmB-like"/>
    <property type="match status" value="1"/>
</dbReference>
<protein>
    <recommendedName>
        <fullName evidence="3">TATA-box binding protein</fullName>
    </recommendedName>
</protein>
<evidence type="ECO:0000313" key="1">
    <source>
        <dbReference type="EMBL" id="KSU81877.1"/>
    </source>
</evidence>
<dbReference type="Pfam" id="PF08680">
    <property type="entry name" value="DUF1779"/>
    <property type="match status" value="1"/>
</dbReference>
<evidence type="ECO:0008006" key="3">
    <source>
        <dbReference type="Google" id="ProtNLM"/>
    </source>
</evidence>
<name>A0A0V8J497_9BACL</name>
<dbReference type="AlphaFoldDB" id="A0A0V8J497"/>
<dbReference type="Proteomes" id="UP000054099">
    <property type="component" value="Unassembled WGS sequence"/>
</dbReference>
<proteinExistence type="predicted"/>
<accession>A0A0V8J497</accession>
<dbReference type="SUPFAM" id="SSF143842">
    <property type="entry name" value="YwmB-like"/>
    <property type="match status" value="1"/>
</dbReference>
<dbReference type="InterPro" id="IPR036209">
    <property type="entry name" value="YwmB-like_sf"/>
</dbReference>
<organism evidence="1 2">
    <name type="scientific">Fictibacillus enclensis</name>
    <dbReference type="NCBI Taxonomy" id="1017270"/>
    <lineage>
        <taxon>Bacteria</taxon>
        <taxon>Bacillati</taxon>
        <taxon>Bacillota</taxon>
        <taxon>Bacilli</taxon>
        <taxon>Bacillales</taxon>
        <taxon>Fictibacillaceae</taxon>
        <taxon>Fictibacillus</taxon>
    </lineage>
</organism>
<evidence type="ECO:0000313" key="2">
    <source>
        <dbReference type="Proteomes" id="UP000054099"/>
    </source>
</evidence>
<dbReference type="InterPro" id="IPR014794">
    <property type="entry name" value="DUF1779"/>
</dbReference>
<gene>
    <name evidence="1" type="ORF">AS030_16450</name>
</gene>
<dbReference type="Gene3D" id="3.30.360.40">
    <property type="entry name" value="YwmB-like"/>
    <property type="match status" value="1"/>
</dbReference>
<dbReference type="EMBL" id="LNQN01000005">
    <property type="protein sequence ID" value="KSU81877.1"/>
    <property type="molecule type" value="Genomic_DNA"/>
</dbReference>